<comment type="caution">
    <text evidence="5">The sequence shown here is derived from an EMBL/GenBank/DDBJ whole genome shotgun (WGS) entry which is preliminary data.</text>
</comment>
<dbReference type="PATRIC" id="fig|1121014.3.peg.156"/>
<dbReference type="FunFam" id="3.30.70.270:FF:000001">
    <property type="entry name" value="Diguanylate cyclase domain protein"/>
    <property type="match status" value="1"/>
</dbReference>
<dbReference type="PANTHER" id="PTHR45138">
    <property type="entry name" value="REGULATORY COMPONENTS OF SENSORY TRANSDUCTION SYSTEM"/>
    <property type="match status" value="1"/>
</dbReference>
<dbReference type="Pfam" id="PF00990">
    <property type="entry name" value="GGDEF"/>
    <property type="match status" value="1"/>
</dbReference>
<gene>
    <name evidence="5" type="ORF">N788_00815</name>
</gene>
<proteinExistence type="predicted"/>
<feature type="transmembrane region" description="Helical" evidence="3">
    <location>
        <begin position="20"/>
        <end position="40"/>
    </location>
</feature>
<dbReference type="PROSITE" id="PS50887">
    <property type="entry name" value="GGDEF"/>
    <property type="match status" value="1"/>
</dbReference>
<evidence type="ECO:0000313" key="6">
    <source>
        <dbReference type="Proteomes" id="UP000029085"/>
    </source>
</evidence>
<dbReference type="NCBIfam" id="TIGR00254">
    <property type="entry name" value="GGDEF"/>
    <property type="match status" value="1"/>
</dbReference>
<keyword evidence="3" id="KW-0812">Transmembrane</keyword>
<dbReference type="GO" id="GO:0043709">
    <property type="term" value="P:cell adhesion involved in single-species biofilm formation"/>
    <property type="evidence" value="ECO:0007669"/>
    <property type="project" value="TreeGrafter"/>
</dbReference>
<dbReference type="SMART" id="SM00267">
    <property type="entry name" value="GGDEF"/>
    <property type="match status" value="1"/>
</dbReference>
<accession>A0A087MLJ0</accession>
<protein>
    <recommendedName>
        <fullName evidence="2">diguanylate cyclase</fullName>
        <ecNumber evidence="2">2.7.7.65</ecNumber>
    </recommendedName>
</protein>
<dbReference type="InterPro" id="IPR029787">
    <property type="entry name" value="Nucleotide_cyclase"/>
</dbReference>
<dbReference type="Gene3D" id="3.30.70.270">
    <property type="match status" value="1"/>
</dbReference>
<organism evidence="5 6">
    <name type="scientific">Arenimonas donghaensis DSM 18148 = HO3-R19</name>
    <dbReference type="NCBI Taxonomy" id="1121014"/>
    <lineage>
        <taxon>Bacteria</taxon>
        <taxon>Pseudomonadati</taxon>
        <taxon>Pseudomonadota</taxon>
        <taxon>Gammaproteobacteria</taxon>
        <taxon>Lysobacterales</taxon>
        <taxon>Lysobacteraceae</taxon>
        <taxon>Arenimonas</taxon>
    </lineage>
</organism>
<feature type="domain" description="GGDEF" evidence="4">
    <location>
        <begin position="192"/>
        <end position="322"/>
    </location>
</feature>
<dbReference type="Pfam" id="PF05230">
    <property type="entry name" value="MASE2"/>
    <property type="match status" value="1"/>
</dbReference>
<keyword evidence="3" id="KW-0472">Membrane</keyword>
<evidence type="ECO:0000313" key="5">
    <source>
        <dbReference type="EMBL" id="KFL37743.1"/>
    </source>
</evidence>
<dbReference type="AlphaFoldDB" id="A0A087MLJ0"/>
<sequence>MGLTALPVGVVLHDVQAGWLAWTWLGLSCLAWPHLAYAWARRSQDPYGAEARNFLIDSAIAGSFLPLMHFNLLPSAVLLTVATADKVNSGVPGLWLRALPGMVLAVLAVGLLTGFEVDLASRTGVILACLPIMTIHTLAVSANLYRLVRRVQDQNRQLALMTRRDSLTGVDSRSHWEDQARKLLDQHQREAAPACLLLLDIDHFKTINDRHGHGVGDDVLRALARRMGETLPASGIHGRLGGDEFVVALPLPVTEALEHAERLRAAVQALEFPEVPELSISISLGLAPPPHGGDLRAWLEVADHALYRAKHGGRNRIERTEPLAATPAT</sequence>
<dbReference type="GO" id="GO:0052621">
    <property type="term" value="F:diguanylate cyclase activity"/>
    <property type="evidence" value="ECO:0007669"/>
    <property type="project" value="UniProtKB-EC"/>
</dbReference>
<dbReference type="EC" id="2.7.7.65" evidence="2"/>
<reference evidence="5 6" key="2">
    <citation type="journal article" date="2015" name="Stand. Genomic Sci.">
        <title>High quality draft genomic sequence of Arenimonas donghaensis DSM 18148(T).</title>
        <authorList>
            <person name="Chen F."/>
            <person name="Wang H."/>
            <person name="Cao Y."/>
            <person name="Li X."/>
            <person name="Wang G."/>
        </authorList>
    </citation>
    <scope>NUCLEOTIDE SEQUENCE [LARGE SCALE GENOMIC DNA]</scope>
    <source>
        <strain evidence="5 6">HO3-R19</strain>
    </source>
</reference>
<dbReference type="InterPro" id="IPR050469">
    <property type="entry name" value="Diguanylate_Cyclase"/>
</dbReference>
<evidence type="ECO:0000256" key="3">
    <source>
        <dbReference type="SAM" id="Phobius"/>
    </source>
</evidence>
<dbReference type="EMBL" id="AVCJ01000001">
    <property type="protein sequence ID" value="KFL37743.1"/>
    <property type="molecule type" value="Genomic_DNA"/>
</dbReference>
<dbReference type="CDD" id="cd01949">
    <property type="entry name" value="GGDEF"/>
    <property type="match status" value="1"/>
</dbReference>
<reference evidence="6" key="1">
    <citation type="submission" date="2013-08" db="EMBL/GenBank/DDBJ databases">
        <title>Genome sequencing of Arenimonas donghaensis.</title>
        <authorList>
            <person name="Chen F."/>
            <person name="Wang G."/>
        </authorList>
    </citation>
    <scope>NUCLEOTIDE SEQUENCE [LARGE SCALE GENOMIC DNA]</scope>
    <source>
        <strain evidence="6">HO3-R19</strain>
    </source>
</reference>
<dbReference type="SUPFAM" id="SSF55073">
    <property type="entry name" value="Nucleotide cyclase"/>
    <property type="match status" value="1"/>
</dbReference>
<comment type="cofactor">
    <cofactor evidence="1">
        <name>Mg(2+)</name>
        <dbReference type="ChEBI" id="CHEBI:18420"/>
    </cofactor>
</comment>
<evidence type="ECO:0000256" key="2">
    <source>
        <dbReference type="ARBA" id="ARBA00012528"/>
    </source>
</evidence>
<evidence type="ECO:0000259" key="4">
    <source>
        <dbReference type="PROSITE" id="PS50887"/>
    </source>
</evidence>
<dbReference type="InterPro" id="IPR000160">
    <property type="entry name" value="GGDEF_dom"/>
</dbReference>
<evidence type="ECO:0000256" key="1">
    <source>
        <dbReference type="ARBA" id="ARBA00001946"/>
    </source>
</evidence>
<dbReference type="GO" id="GO:1902201">
    <property type="term" value="P:negative regulation of bacterial-type flagellum-dependent cell motility"/>
    <property type="evidence" value="ECO:0007669"/>
    <property type="project" value="TreeGrafter"/>
</dbReference>
<dbReference type="InterPro" id="IPR007894">
    <property type="entry name" value="MASE2"/>
</dbReference>
<keyword evidence="6" id="KW-1185">Reference proteome</keyword>
<feature type="transmembrane region" description="Helical" evidence="3">
    <location>
        <begin position="94"/>
        <end position="113"/>
    </location>
</feature>
<dbReference type="GO" id="GO:0005886">
    <property type="term" value="C:plasma membrane"/>
    <property type="evidence" value="ECO:0007669"/>
    <property type="project" value="TreeGrafter"/>
</dbReference>
<name>A0A087MLJ0_9GAMM</name>
<dbReference type="Proteomes" id="UP000029085">
    <property type="component" value="Unassembled WGS sequence"/>
</dbReference>
<keyword evidence="3" id="KW-1133">Transmembrane helix</keyword>
<dbReference type="PANTHER" id="PTHR45138:SF24">
    <property type="entry name" value="DIGUANYLATE CYCLASE DGCC-RELATED"/>
    <property type="match status" value="1"/>
</dbReference>
<dbReference type="InterPro" id="IPR043128">
    <property type="entry name" value="Rev_trsase/Diguanyl_cyclase"/>
</dbReference>
<feature type="transmembrane region" description="Helical" evidence="3">
    <location>
        <begin position="125"/>
        <end position="145"/>
    </location>
</feature>
<dbReference type="STRING" id="1121014.N788_00815"/>